<comment type="function">
    <text evidence="5">An accessory protein needed during the final step in the assembly of 30S ribosomal subunit, possibly for assembly of the head region. Essential for efficient processing of 16S rRNA. May be needed both before and after RbfA during the maturation of 16S rRNA. It has affinity for free ribosomal 30S subunits but not for 70S ribosomes.</text>
</comment>
<keyword evidence="3 5" id="KW-0698">rRNA processing</keyword>
<reference evidence="8 9" key="1">
    <citation type="submission" date="2024-09" db="EMBL/GenBank/DDBJ databases">
        <authorList>
            <person name="Sun Q."/>
            <person name="Mori K."/>
        </authorList>
    </citation>
    <scope>NUCLEOTIDE SEQUENCE [LARGE SCALE GENOMIC DNA]</scope>
    <source>
        <strain evidence="8 9">NCAIM B.02529</strain>
    </source>
</reference>
<comment type="similarity">
    <text evidence="5">Belongs to the RimM family.</text>
</comment>
<dbReference type="Gene3D" id="2.30.30.240">
    <property type="entry name" value="PRC-barrel domain"/>
    <property type="match status" value="1"/>
</dbReference>
<dbReference type="Pfam" id="PF05239">
    <property type="entry name" value="PRC"/>
    <property type="match status" value="1"/>
</dbReference>
<dbReference type="PANTHER" id="PTHR33692:SF1">
    <property type="entry name" value="RIBOSOME MATURATION FACTOR RIMM"/>
    <property type="match status" value="1"/>
</dbReference>
<dbReference type="InterPro" id="IPR027275">
    <property type="entry name" value="PRC-brl_dom"/>
</dbReference>
<accession>A0ABV6LP11</accession>
<evidence type="ECO:0000256" key="3">
    <source>
        <dbReference type="ARBA" id="ARBA00022552"/>
    </source>
</evidence>
<dbReference type="SUPFAM" id="SSF50346">
    <property type="entry name" value="PRC-barrel domain"/>
    <property type="match status" value="1"/>
</dbReference>
<feature type="domain" description="RimM N-terminal" evidence="6">
    <location>
        <begin position="7"/>
        <end position="91"/>
    </location>
</feature>
<dbReference type="SUPFAM" id="SSF50447">
    <property type="entry name" value="Translation proteins"/>
    <property type="match status" value="1"/>
</dbReference>
<dbReference type="HAMAP" id="MF_00014">
    <property type="entry name" value="Ribosome_mat_RimM"/>
    <property type="match status" value="1"/>
</dbReference>
<evidence type="ECO:0000256" key="2">
    <source>
        <dbReference type="ARBA" id="ARBA00022517"/>
    </source>
</evidence>
<evidence type="ECO:0000256" key="4">
    <source>
        <dbReference type="ARBA" id="ARBA00023186"/>
    </source>
</evidence>
<sequence length="172" mass="19743">MEQDLFTIGKVVNTHGVRGEVRVIQVTDFEDRFEEGNVVYFTHKEANERKKLVIDGHRMHKNFHLLHFQGYDNINDVEVFKGGRLSIMREQQPPLNEGEFYYHEIIGCDVVTTAGESVGKVKEILSPGANDVWVVKRKQAQDALIPYITQVVQHVDVQEKKIVIEPMEGLLD</sequence>
<evidence type="ECO:0000313" key="8">
    <source>
        <dbReference type="EMBL" id="MFC0524116.1"/>
    </source>
</evidence>
<proteinExistence type="inferred from homology"/>
<evidence type="ECO:0000256" key="5">
    <source>
        <dbReference type="HAMAP-Rule" id="MF_00014"/>
    </source>
</evidence>
<dbReference type="Proteomes" id="UP001589836">
    <property type="component" value="Unassembled WGS sequence"/>
</dbReference>
<evidence type="ECO:0000259" key="7">
    <source>
        <dbReference type="Pfam" id="PF05239"/>
    </source>
</evidence>
<dbReference type="InterPro" id="IPR011961">
    <property type="entry name" value="RimM"/>
</dbReference>
<dbReference type="Pfam" id="PF01782">
    <property type="entry name" value="RimM"/>
    <property type="match status" value="1"/>
</dbReference>
<keyword evidence="2 5" id="KW-0690">Ribosome biogenesis</keyword>
<dbReference type="NCBIfam" id="TIGR02273">
    <property type="entry name" value="16S_RimM"/>
    <property type="match status" value="1"/>
</dbReference>
<comment type="subunit">
    <text evidence="5">Binds ribosomal protein uS19.</text>
</comment>
<organism evidence="8 9">
    <name type="scientific">Pontibacillus salicampi</name>
    <dbReference type="NCBI Taxonomy" id="1449801"/>
    <lineage>
        <taxon>Bacteria</taxon>
        <taxon>Bacillati</taxon>
        <taxon>Bacillota</taxon>
        <taxon>Bacilli</taxon>
        <taxon>Bacillales</taxon>
        <taxon>Bacillaceae</taxon>
        <taxon>Pontibacillus</taxon>
    </lineage>
</organism>
<comment type="subcellular location">
    <subcellularLocation>
        <location evidence="5">Cytoplasm</location>
    </subcellularLocation>
</comment>
<comment type="domain">
    <text evidence="5">The PRC barrel domain binds ribosomal protein uS19.</text>
</comment>
<comment type="caution">
    <text evidence="8">The sequence shown here is derived from an EMBL/GenBank/DDBJ whole genome shotgun (WGS) entry which is preliminary data.</text>
</comment>
<keyword evidence="1 5" id="KW-0963">Cytoplasm</keyword>
<keyword evidence="9" id="KW-1185">Reference proteome</keyword>
<keyword evidence="4 5" id="KW-0143">Chaperone</keyword>
<dbReference type="PANTHER" id="PTHR33692">
    <property type="entry name" value="RIBOSOME MATURATION FACTOR RIMM"/>
    <property type="match status" value="1"/>
</dbReference>
<dbReference type="EMBL" id="JBHLTP010000009">
    <property type="protein sequence ID" value="MFC0524116.1"/>
    <property type="molecule type" value="Genomic_DNA"/>
</dbReference>
<evidence type="ECO:0000259" key="6">
    <source>
        <dbReference type="Pfam" id="PF01782"/>
    </source>
</evidence>
<protein>
    <recommendedName>
        <fullName evidence="5">Ribosome maturation factor RimM</fullName>
    </recommendedName>
</protein>
<evidence type="ECO:0000313" key="9">
    <source>
        <dbReference type="Proteomes" id="UP001589836"/>
    </source>
</evidence>
<dbReference type="RefSeq" id="WP_377347746.1">
    <property type="nucleotide sequence ID" value="NZ_JBHLTP010000009.1"/>
</dbReference>
<dbReference type="InterPro" id="IPR002676">
    <property type="entry name" value="RimM_N"/>
</dbReference>
<name>A0ABV6LP11_9BACI</name>
<dbReference type="InterPro" id="IPR036976">
    <property type="entry name" value="RimM_N_sf"/>
</dbReference>
<evidence type="ECO:0000256" key="1">
    <source>
        <dbReference type="ARBA" id="ARBA00022490"/>
    </source>
</evidence>
<feature type="domain" description="PRC-barrel" evidence="7">
    <location>
        <begin position="97"/>
        <end position="171"/>
    </location>
</feature>
<dbReference type="InterPro" id="IPR011033">
    <property type="entry name" value="PRC_barrel-like_sf"/>
</dbReference>
<gene>
    <name evidence="5 8" type="primary">rimM</name>
    <name evidence="8" type="ORF">ACFFGV_11135</name>
</gene>
<dbReference type="InterPro" id="IPR009000">
    <property type="entry name" value="Transl_B-barrel_sf"/>
</dbReference>
<dbReference type="Gene3D" id="2.40.30.60">
    <property type="entry name" value="RimM"/>
    <property type="match status" value="1"/>
</dbReference>